<dbReference type="InterPro" id="IPR006222">
    <property type="entry name" value="GCVT_N"/>
</dbReference>
<dbReference type="PIRSF" id="PIRSF006487">
    <property type="entry name" value="GcvT"/>
    <property type="match status" value="1"/>
</dbReference>
<feature type="domain" description="Aminomethyltransferase C-terminal" evidence="3">
    <location>
        <begin position="295"/>
        <end position="379"/>
    </location>
</feature>
<keyword evidence="4" id="KW-0808">Transferase</keyword>
<evidence type="ECO:0000313" key="5">
    <source>
        <dbReference type="Proteomes" id="UP000539372"/>
    </source>
</evidence>
<keyword evidence="5" id="KW-1185">Reference proteome</keyword>
<proteinExistence type="predicted"/>
<comment type="caution">
    <text evidence="4">The sequence shown here is derived from an EMBL/GenBank/DDBJ whole genome shotgun (WGS) entry which is preliminary data.</text>
</comment>
<dbReference type="InterPro" id="IPR013977">
    <property type="entry name" value="GcvT_C"/>
</dbReference>
<dbReference type="Pfam" id="PF01571">
    <property type="entry name" value="GCV_T"/>
    <property type="match status" value="1"/>
</dbReference>
<dbReference type="GO" id="GO:0016740">
    <property type="term" value="F:transferase activity"/>
    <property type="evidence" value="ECO:0007669"/>
    <property type="project" value="UniProtKB-KW"/>
</dbReference>
<gene>
    <name evidence="4" type="ORF">HH303_16495</name>
</gene>
<feature type="binding site" evidence="1">
    <location>
        <position position="197"/>
    </location>
    <ligand>
        <name>substrate</name>
    </ligand>
</feature>
<dbReference type="Gene3D" id="3.30.1360.120">
    <property type="entry name" value="Probable tRNA modification gtpase trme, domain 1"/>
    <property type="match status" value="1"/>
</dbReference>
<dbReference type="SUPFAM" id="SSF101790">
    <property type="entry name" value="Aminomethyltransferase beta-barrel domain"/>
    <property type="match status" value="1"/>
</dbReference>
<dbReference type="Pfam" id="PF08669">
    <property type="entry name" value="GCV_T_C"/>
    <property type="match status" value="1"/>
</dbReference>
<dbReference type="Proteomes" id="UP000539372">
    <property type="component" value="Unassembled WGS sequence"/>
</dbReference>
<evidence type="ECO:0000256" key="1">
    <source>
        <dbReference type="PIRSR" id="PIRSR006487-1"/>
    </source>
</evidence>
<reference evidence="4 5" key="1">
    <citation type="submission" date="2020-04" db="EMBL/GenBank/DDBJ databases">
        <title>Rhodospirillaceae bacterium KN72 isolated from deep sea.</title>
        <authorList>
            <person name="Zhang D.-C."/>
        </authorList>
    </citation>
    <scope>NUCLEOTIDE SEQUENCE [LARGE SCALE GENOMIC DNA]</scope>
    <source>
        <strain evidence="4 5">KN72</strain>
    </source>
</reference>
<evidence type="ECO:0000259" key="2">
    <source>
        <dbReference type="Pfam" id="PF01571"/>
    </source>
</evidence>
<sequence>MKGVQRGLSPTPFHDFLAPMNLEQSWMDWAGFLSPRHFESIESEYFAIRNQATVFDVSPMRKYRIAGPDALTVMNRLVTRNVAKMRDNRVAYSIWCDEDGNVIDDGTVFRFTATDFRLCCQEPQFSWLNDVAWGFDVEIVDESLDVAGLSLQGPTSYAVLKAAGFNGVETMKPFDIRHFDDGVTVSRTGFTGDLGYELWVPNDKAAALWQHLFAAGRIHGLKPVGYEAVEMTRIEAGLLLPGKDFQSSHHALRSTRGRTPFELGFGWMVDFGKGHFNGRRALLKAKETGPRYMVVGLDIDGNKPAYDALVYHRGKVEAGHVTSALWSPTCKRNLAFAMLKAPYGIGVTDDLFVEIYRDKEGKWEKGLARARIVNRRFFDYPRRAATPPALY</sequence>
<dbReference type="PANTHER" id="PTHR43757">
    <property type="entry name" value="AMINOMETHYLTRANSFERASE"/>
    <property type="match status" value="1"/>
</dbReference>
<dbReference type="EMBL" id="JABBNT010000005">
    <property type="protein sequence ID" value="NMM46094.1"/>
    <property type="molecule type" value="Genomic_DNA"/>
</dbReference>
<dbReference type="InterPro" id="IPR027266">
    <property type="entry name" value="TrmE/GcvT-like"/>
</dbReference>
<dbReference type="AlphaFoldDB" id="A0A7Y0E2M9"/>
<evidence type="ECO:0000313" key="4">
    <source>
        <dbReference type="EMBL" id="NMM46094.1"/>
    </source>
</evidence>
<organism evidence="4 5">
    <name type="scientific">Pacificispira spongiicola</name>
    <dbReference type="NCBI Taxonomy" id="2729598"/>
    <lineage>
        <taxon>Bacteria</taxon>
        <taxon>Pseudomonadati</taxon>
        <taxon>Pseudomonadota</taxon>
        <taxon>Alphaproteobacteria</taxon>
        <taxon>Rhodospirillales</taxon>
        <taxon>Rhodospirillaceae</taxon>
        <taxon>Pacificispira</taxon>
    </lineage>
</organism>
<name>A0A7Y0E2M9_9PROT</name>
<dbReference type="PANTHER" id="PTHR43757:SF2">
    <property type="entry name" value="AMINOMETHYLTRANSFERASE, MITOCHONDRIAL"/>
    <property type="match status" value="1"/>
</dbReference>
<protein>
    <submittedName>
        <fullName evidence="4">Aminomethyl transferase family protein</fullName>
    </submittedName>
</protein>
<evidence type="ECO:0000259" key="3">
    <source>
        <dbReference type="Pfam" id="PF08669"/>
    </source>
</evidence>
<accession>A0A7Y0E2M9</accession>
<dbReference type="InterPro" id="IPR028896">
    <property type="entry name" value="GcvT/YgfZ/DmdA"/>
</dbReference>
<feature type="domain" description="GCVT N-terminal" evidence="2">
    <location>
        <begin position="25"/>
        <end position="273"/>
    </location>
</feature>
<dbReference type="SUPFAM" id="SSF103025">
    <property type="entry name" value="Folate-binding domain"/>
    <property type="match status" value="1"/>
</dbReference>
<dbReference type="InterPro" id="IPR029043">
    <property type="entry name" value="GcvT/YgfZ_C"/>
</dbReference>